<name>A0A562UW36_9SPHN</name>
<protein>
    <submittedName>
        <fullName evidence="1">Uncharacterized protein</fullName>
    </submittedName>
</protein>
<sequence>MGAAPVIADDHAEAKPEMRDQTWYRVNLIKFHPGNGERIGEIIDMFDAADKAAGVDSPIIMHMNTGAWDMAVFFKMQHGIQQMGWRSTPEGDKWDAAFNEMVGGEDEARKIFAEFQSFVAAEENHIGHIHPDEDEEG</sequence>
<comment type="caution">
    <text evidence="1">The sequence shown here is derived from an EMBL/GenBank/DDBJ whole genome shotgun (WGS) entry which is preliminary data.</text>
</comment>
<organism evidence="1 2">
    <name type="scientific">Altererythrobacter ishigakiensis</name>
    <dbReference type="NCBI Taxonomy" id="476157"/>
    <lineage>
        <taxon>Bacteria</taxon>
        <taxon>Pseudomonadati</taxon>
        <taxon>Pseudomonadota</taxon>
        <taxon>Alphaproteobacteria</taxon>
        <taxon>Sphingomonadales</taxon>
        <taxon>Erythrobacteraceae</taxon>
        <taxon>Altererythrobacter</taxon>
    </lineage>
</organism>
<evidence type="ECO:0000313" key="1">
    <source>
        <dbReference type="EMBL" id="TWJ09842.1"/>
    </source>
</evidence>
<reference evidence="1 2" key="1">
    <citation type="submission" date="2019-07" db="EMBL/GenBank/DDBJ databases">
        <title>Genomic Encyclopedia of Archaeal and Bacterial Type Strains, Phase II (KMG-II): from individual species to whole genera.</title>
        <authorList>
            <person name="Goeker M."/>
        </authorList>
    </citation>
    <scope>NUCLEOTIDE SEQUENCE [LARGE SCALE GENOMIC DNA]</scope>
    <source>
        <strain evidence="1 2">ATCC BAA-2084</strain>
    </source>
</reference>
<dbReference type="STRING" id="476157.GCA_001663155_01864"/>
<dbReference type="Proteomes" id="UP000320547">
    <property type="component" value="Unassembled WGS sequence"/>
</dbReference>
<evidence type="ECO:0000313" key="2">
    <source>
        <dbReference type="Proteomes" id="UP000320547"/>
    </source>
</evidence>
<accession>A0A562UW36</accession>
<gene>
    <name evidence="1" type="ORF">JN10_1490</name>
</gene>
<proteinExistence type="predicted"/>
<keyword evidence="2" id="KW-1185">Reference proteome</keyword>
<dbReference type="AlphaFoldDB" id="A0A562UW36"/>
<dbReference type="EMBL" id="VLLK01000001">
    <property type="protein sequence ID" value="TWJ09842.1"/>
    <property type="molecule type" value="Genomic_DNA"/>
</dbReference>